<gene>
    <name evidence="2" type="ORF">HMPREF0063_12651</name>
</gene>
<evidence type="ECO:0000256" key="1">
    <source>
        <dbReference type="SAM" id="MobiDB-lite"/>
    </source>
</evidence>
<dbReference type="RefSeq" id="WP_007079490.1">
    <property type="nucleotide sequence ID" value="NZ_CM001024.1"/>
</dbReference>
<evidence type="ECO:0000313" key="3">
    <source>
        <dbReference type="Proteomes" id="UP000003111"/>
    </source>
</evidence>
<name>E2SF42_9ACTN</name>
<dbReference type="HOGENOM" id="CLU_213106_0_0_11"/>
<keyword evidence="3" id="KW-1185">Reference proteome</keyword>
<dbReference type="OrthoDB" id="5195480at2"/>
<feature type="region of interest" description="Disordered" evidence="1">
    <location>
        <begin position="1"/>
        <end position="38"/>
    </location>
</feature>
<reference evidence="2" key="1">
    <citation type="submission" date="2010-08" db="EMBL/GenBank/DDBJ databases">
        <authorList>
            <person name="Muzny D."/>
            <person name="Qin X."/>
            <person name="Buhay C."/>
            <person name="Dugan-Rocha S."/>
            <person name="Ding Y."/>
            <person name="Chen G."/>
            <person name="Hawes A."/>
            <person name="Holder M."/>
            <person name="Jhangiani S."/>
            <person name="Johnson A."/>
            <person name="Khan Z."/>
            <person name="Li Z."/>
            <person name="Liu W."/>
            <person name="Liu X."/>
            <person name="Perez L."/>
            <person name="Shen H."/>
            <person name="Wang Q."/>
            <person name="Watt J."/>
            <person name="Xi L."/>
            <person name="Xin Y."/>
            <person name="Zhou J."/>
            <person name="Deng J."/>
            <person name="Jiang H."/>
            <person name="Liu Y."/>
            <person name="Qu J."/>
            <person name="Song X.-Z."/>
            <person name="Zhang L."/>
            <person name="Villasana D."/>
            <person name="Johnson A."/>
            <person name="Liu J."/>
            <person name="Liyanage D."/>
            <person name="Lorensuhewa L."/>
            <person name="Robinson T."/>
            <person name="Song A."/>
            <person name="Song B.-B."/>
            <person name="Dinh H."/>
            <person name="Thornton R."/>
            <person name="Coyle M."/>
            <person name="Francisco L."/>
            <person name="Jackson L."/>
            <person name="Javaid M."/>
            <person name="Korchina V."/>
            <person name="Kovar C."/>
            <person name="Mata R."/>
            <person name="Mathew T."/>
            <person name="Ngo R."/>
            <person name="Nguyen L."/>
            <person name="Nguyen N."/>
            <person name="Okwuonu G."/>
            <person name="Ongeri F."/>
            <person name="Pham C."/>
            <person name="Simmons D."/>
            <person name="Wilczek-Boney K."/>
            <person name="Hale W."/>
            <person name="Jakkamsetti A."/>
            <person name="Pham P."/>
            <person name="Ruth R."/>
            <person name="San Lucas F."/>
            <person name="Warren J."/>
            <person name="Zhang J."/>
            <person name="Zhao Z."/>
            <person name="Zhou C."/>
            <person name="Zhu D."/>
            <person name="Lee S."/>
            <person name="Bess C."/>
            <person name="Blankenburg K."/>
            <person name="Forbes L."/>
            <person name="Fu Q."/>
            <person name="Gubbala S."/>
            <person name="Hirani K."/>
            <person name="Jayaseelan J.C."/>
            <person name="Lara F."/>
            <person name="Munidasa M."/>
            <person name="Palculict T."/>
            <person name="Patil S."/>
            <person name="Pu L.-L."/>
            <person name="Saada N."/>
            <person name="Tang L."/>
            <person name="Weissenberger G."/>
            <person name="Zhu Y."/>
            <person name="Hemphill L."/>
            <person name="Shang Y."/>
            <person name="Youmans B."/>
            <person name="Ayvaz T."/>
            <person name="Ross M."/>
            <person name="Santibanez J."/>
            <person name="Aqrawi P."/>
            <person name="Gross S."/>
            <person name="Joshi V."/>
            <person name="Fowler G."/>
            <person name="Nazareth L."/>
            <person name="Reid J."/>
            <person name="Worley K."/>
            <person name="Petrosino J."/>
            <person name="Highlander S."/>
            <person name="Gibbs R."/>
        </authorList>
    </citation>
    <scope>NUCLEOTIDE SEQUENCE [LARGE SCALE GENOMIC DNA]</scope>
    <source>
        <strain evidence="2">DSM 15272</strain>
    </source>
</reference>
<dbReference type="Proteomes" id="UP000003111">
    <property type="component" value="Unassembled WGS sequence"/>
</dbReference>
<sequence>MTDRERFRALPPPVRLEDTVTSQDTEPVPDPDGGLDPEQRHFLRFAGI</sequence>
<dbReference type="EMBL" id="ACLF03000011">
    <property type="protein sequence ID" value="EFQ82127.1"/>
    <property type="molecule type" value="Genomic_DNA"/>
</dbReference>
<proteinExistence type="predicted"/>
<dbReference type="AlphaFoldDB" id="E2SF42"/>
<protein>
    <submittedName>
        <fullName evidence="2">Uncharacterized protein</fullName>
    </submittedName>
</protein>
<organism evidence="2 3">
    <name type="scientific">Aeromicrobium marinum DSM 15272</name>
    <dbReference type="NCBI Taxonomy" id="585531"/>
    <lineage>
        <taxon>Bacteria</taxon>
        <taxon>Bacillati</taxon>
        <taxon>Actinomycetota</taxon>
        <taxon>Actinomycetes</taxon>
        <taxon>Propionibacteriales</taxon>
        <taxon>Nocardioidaceae</taxon>
        <taxon>Aeromicrobium</taxon>
    </lineage>
</organism>
<accession>E2SF42</accession>
<evidence type="ECO:0000313" key="2">
    <source>
        <dbReference type="EMBL" id="EFQ82127.1"/>
    </source>
</evidence>
<comment type="caution">
    <text evidence="2">The sequence shown here is derived from an EMBL/GenBank/DDBJ whole genome shotgun (WGS) entry which is preliminary data.</text>
</comment>
<dbReference type="STRING" id="585531.HMPREF0063_12651"/>